<gene>
    <name evidence="7" type="ORF">IRY55_00235</name>
</gene>
<dbReference type="Proteomes" id="UP000622653">
    <property type="component" value="Unassembled WGS sequence"/>
</dbReference>
<evidence type="ECO:0000256" key="4">
    <source>
        <dbReference type="ARBA" id="ARBA00022729"/>
    </source>
</evidence>
<keyword evidence="4 6" id="KW-0732">Signal</keyword>
<feature type="signal peptide" evidence="6">
    <location>
        <begin position="1"/>
        <end position="20"/>
    </location>
</feature>
<reference evidence="7" key="1">
    <citation type="submission" date="2020-11" db="EMBL/GenBank/DDBJ databases">
        <title>Multidrug resistant novel bacterium Savagea serpentis sp. nov., isolated from the scats of a vine snake (Ahaetulla nasuta).</title>
        <authorList>
            <person name="Venkata Ramana V."/>
            <person name="Vikas Patil S."/>
            <person name="Yogita Lugani V."/>
        </authorList>
    </citation>
    <scope>NUCLEOTIDE SEQUENCE</scope>
    <source>
        <strain evidence="7">SN6</strain>
    </source>
</reference>
<dbReference type="AlphaFoldDB" id="A0A8J7G7W3"/>
<dbReference type="RefSeq" id="WP_194561254.1">
    <property type="nucleotide sequence ID" value="NZ_JADKPV010000001.1"/>
</dbReference>
<dbReference type="InterPro" id="IPR006127">
    <property type="entry name" value="ZnuA-like"/>
</dbReference>
<dbReference type="InterPro" id="IPR006129">
    <property type="entry name" value="AdhesinB"/>
</dbReference>
<evidence type="ECO:0000256" key="5">
    <source>
        <dbReference type="RuleBase" id="RU003512"/>
    </source>
</evidence>
<dbReference type="Pfam" id="PF01297">
    <property type="entry name" value="ZnuA"/>
    <property type="match status" value="1"/>
</dbReference>
<dbReference type="SUPFAM" id="SSF53807">
    <property type="entry name" value="Helical backbone' metal receptor"/>
    <property type="match status" value="1"/>
</dbReference>
<evidence type="ECO:0000256" key="3">
    <source>
        <dbReference type="ARBA" id="ARBA00022723"/>
    </source>
</evidence>
<dbReference type="GO" id="GO:0007155">
    <property type="term" value="P:cell adhesion"/>
    <property type="evidence" value="ECO:0007669"/>
    <property type="project" value="InterPro"/>
</dbReference>
<dbReference type="PRINTS" id="PR00691">
    <property type="entry name" value="ADHESINB"/>
</dbReference>
<sequence length="322" mass="36109">MLKKFWKFGLMSIMAVFLLAACSNDDKGQTSEKEEGDTPSNDKEKLQLVATFSIIHDILNEVGGELVDVHSMVPIGTDPHEYEPLPEDIKKATDADALFYNGLNLEGGDSGWFSKLVSTVKKSDDQVFEVMEGVEPMYLTSDDGQEEEINPHAFLSPAVGIQMVENVMKGLIEIDPDNKATYEENGAKFLEELKAIDKMYEEKINEIPEEKRILVTSERAFQYMTDRYGLKEGYIWAIDTEENGTPEQIKSLVEFIKENNIDTLFVESNVDKRPMETVAKETGAEIFAEIYSDELGKPGSEGETYTGFLKSNIETIHAGLTK</sequence>
<name>A0A8J7G7W3_9BACL</name>
<dbReference type="PRINTS" id="PR00690">
    <property type="entry name" value="ADHESNFAMILY"/>
</dbReference>
<evidence type="ECO:0000256" key="2">
    <source>
        <dbReference type="ARBA" id="ARBA00022448"/>
    </source>
</evidence>
<dbReference type="EMBL" id="JADKPV010000001">
    <property type="protein sequence ID" value="MBF4499769.1"/>
    <property type="molecule type" value="Genomic_DNA"/>
</dbReference>
<evidence type="ECO:0000256" key="6">
    <source>
        <dbReference type="SAM" id="SignalP"/>
    </source>
</evidence>
<accession>A0A8J7G7W3</accession>
<dbReference type="PANTHER" id="PTHR42953:SF1">
    <property type="entry name" value="METAL-BINDING PROTEIN HI_0362-RELATED"/>
    <property type="match status" value="1"/>
</dbReference>
<dbReference type="PROSITE" id="PS51257">
    <property type="entry name" value="PROKAR_LIPOPROTEIN"/>
    <property type="match status" value="1"/>
</dbReference>
<dbReference type="GO" id="GO:0030001">
    <property type="term" value="P:metal ion transport"/>
    <property type="evidence" value="ECO:0007669"/>
    <property type="project" value="InterPro"/>
</dbReference>
<dbReference type="InterPro" id="IPR006128">
    <property type="entry name" value="Lipoprotein_PsaA-like"/>
</dbReference>
<keyword evidence="8" id="KW-1185">Reference proteome</keyword>
<proteinExistence type="inferred from homology"/>
<dbReference type="Gene3D" id="3.40.50.1980">
    <property type="entry name" value="Nitrogenase molybdenum iron protein domain"/>
    <property type="match status" value="2"/>
</dbReference>
<protein>
    <submittedName>
        <fullName evidence="7">Zinc ABC transporter substrate-binding protein</fullName>
    </submittedName>
</protein>
<organism evidence="7 8">
    <name type="scientific">Savagea serpentis</name>
    <dbReference type="NCBI Taxonomy" id="2785297"/>
    <lineage>
        <taxon>Bacteria</taxon>
        <taxon>Bacillati</taxon>
        <taxon>Bacillota</taxon>
        <taxon>Bacilli</taxon>
        <taxon>Bacillales</taxon>
        <taxon>Caryophanaceae</taxon>
        <taxon>Savagea</taxon>
    </lineage>
</organism>
<dbReference type="GO" id="GO:0046872">
    <property type="term" value="F:metal ion binding"/>
    <property type="evidence" value="ECO:0007669"/>
    <property type="project" value="UniProtKB-KW"/>
</dbReference>
<dbReference type="GO" id="GO:0030313">
    <property type="term" value="C:cell envelope"/>
    <property type="evidence" value="ECO:0007669"/>
    <property type="project" value="UniProtKB-SubCell"/>
</dbReference>
<dbReference type="InterPro" id="IPR050492">
    <property type="entry name" value="Bact_metal-bind_prot9"/>
</dbReference>
<comment type="similarity">
    <text evidence="5">Belongs to the bacterial solute-binding protein 9 family.</text>
</comment>
<feature type="chain" id="PRO_5039631248" evidence="6">
    <location>
        <begin position="21"/>
        <end position="322"/>
    </location>
</feature>
<dbReference type="PANTHER" id="PTHR42953">
    <property type="entry name" value="HIGH-AFFINITY ZINC UPTAKE SYSTEM PROTEIN ZNUA-RELATED"/>
    <property type="match status" value="1"/>
</dbReference>
<comment type="subcellular location">
    <subcellularLocation>
        <location evidence="1">Cell envelope</location>
    </subcellularLocation>
</comment>
<comment type="caution">
    <text evidence="7">The sequence shown here is derived from an EMBL/GenBank/DDBJ whole genome shotgun (WGS) entry which is preliminary data.</text>
</comment>
<evidence type="ECO:0000313" key="8">
    <source>
        <dbReference type="Proteomes" id="UP000622653"/>
    </source>
</evidence>
<keyword evidence="3" id="KW-0479">Metal-binding</keyword>
<keyword evidence="2 5" id="KW-0813">Transport</keyword>
<evidence type="ECO:0000256" key="1">
    <source>
        <dbReference type="ARBA" id="ARBA00004196"/>
    </source>
</evidence>
<evidence type="ECO:0000313" key="7">
    <source>
        <dbReference type="EMBL" id="MBF4499769.1"/>
    </source>
</evidence>